<reference evidence="3 4" key="1">
    <citation type="submission" date="2019-06" db="EMBL/GenBank/DDBJ databases">
        <title>Enrichment of Autotrophic Halophilic Microorganisms from Red Sea Brine Pool Using Microbial Electrosynthesis System.</title>
        <authorList>
            <person name="Alqahtani M.F."/>
            <person name="Bajracharya S."/>
            <person name="Katuri K.P."/>
            <person name="Ali M."/>
            <person name="Saikaly P.E."/>
        </authorList>
    </citation>
    <scope>NUCLEOTIDE SEQUENCE [LARGE SCALE GENOMIC DNA]</scope>
    <source>
        <strain evidence="3">MES6</strain>
    </source>
</reference>
<dbReference type="InterPro" id="IPR036165">
    <property type="entry name" value="YefM-like_sf"/>
</dbReference>
<accession>A0A7C9L888</accession>
<comment type="caution">
    <text evidence="3">The sequence shown here is derived from an EMBL/GenBank/DDBJ whole genome shotgun (WGS) entry which is preliminary data.</text>
</comment>
<dbReference type="RefSeq" id="WP_037374004.1">
    <property type="nucleotide sequence ID" value="NZ_VENJ01000012.1"/>
</dbReference>
<evidence type="ECO:0000313" key="4">
    <source>
        <dbReference type="Proteomes" id="UP000483078"/>
    </source>
</evidence>
<comment type="function">
    <text evidence="2">Antitoxin component of a type II toxin-antitoxin (TA) system.</text>
</comment>
<gene>
    <name evidence="3" type="ORF">FH759_09715</name>
</gene>
<comment type="similarity">
    <text evidence="1 2">Belongs to the phD/YefM antitoxin family.</text>
</comment>
<dbReference type="Pfam" id="PF02604">
    <property type="entry name" value="PhdYeFM_antitox"/>
    <property type="match status" value="1"/>
</dbReference>
<dbReference type="SUPFAM" id="SSF143120">
    <property type="entry name" value="YefM-like"/>
    <property type="match status" value="1"/>
</dbReference>
<evidence type="ECO:0000313" key="3">
    <source>
        <dbReference type="EMBL" id="MTJ04953.1"/>
    </source>
</evidence>
<name>A0A7C9L888_9RHOB</name>
<dbReference type="EMBL" id="VENJ01000012">
    <property type="protein sequence ID" value="MTJ04953.1"/>
    <property type="molecule type" value="Genomic_DNA"/>
</dbReference>
<evidence type="ECO:0000256" key="2">
    <source>
        <dbReference type="RuleBase" id="RU362080"/>
    </source>
</evidence>
<dbReference type="AlphaFoldDB" id="A0A7C9L888"/>
<dbReference type="InterPro" id="IPR006442">
    <property type="entry name" value="Antitoxin_Phd/YefM"/>
</dbReference>
<organism evidence="3 4">
    <name type="scientific">Sediminimonas qiaohouensis</name>
    <dbReference type="NCBI Taxonomy" id="552061"/>
    <lineage>
        <taxon>Bacteria</taxon>
        <taxon>Pseudomonadati</taxon>
        <taxon>Pseudomonadota</taxon>
        <taxon>Alphaproteobacteria</taxon>
        <taxon>Rhodobacterales</taxon>
        <taxon>Roseobacteraceae</taxon>
        <taxon>Sediminimonas</taxon>
    </lineage>
</organism>
<dbReference type="Proteomes" id="UP000483078">
    <property type="component" value="Unassembled WGS sequence"/>
</dbReference>
<sequence length="98" mass="11264">MSKIGTLGTLSTMTLRNQMSAAINQVVYRERRFLITRRGREVAALVTPEDLNQLEEFWRKTLRQKELEQLHMLEAWRQAKAESLEVPPGPGDGILFVP</sequence>
<evidence type="ECO:0000256" key="1">
    <source>
        <dbReference type="ARBA" id="ARBA00009981"/>
    </source>
</evidence>
<protein>
    <recommendedName>
        <fullName evidence="2">Antitoxin</fullName>
    </recommendedName>
</protein>
<dbReference type="NCBIfam" id="TIGR01552">
    <property type="entry name" value="phd_fam"/>
    <property type="match status" value="1"/>
</dbReference>
<proteinExistence type="inferred from homology"/>
<dbReference type="Gene3D" id="3.40.1620.10">
    <property type="entry name" value="YefM-like domain"/>
    <property type="match status" value="1"/>
</dbReference>